<feature type="coiled-coil region" evidence="1">
    <location>
        <begin position="248"/>
        <end position="282"/>
    </location>
</feature>
<gene>
    <name evidence="4" type="ORF">PENPOL_c001G06285</name>
</gene>
<reference evidence="5" key="1">
    <citation type="journal article" date="2017" name="Nat. Microbiol.">
        <title>Global analysis of biosynthetic gene clusters reveals vast potential of secondary metabolite production in Penicillium species.</title>
        <authorList>
            <person name="Nielsen J.C."/>
            <person name="Grijseels S."/>
            <person name="Prigent S."/>
            <person name="Ji B."/>
            <person name="Dainat J."/>
            <person name="Nielsen K.F."/>
            <person name="Frisvad J.C."/>
            <person name="Workman M."/>
            <person name="Nielsen J."/>
        </authorList>
    </citation>
    <scope>NUCLEOTIDE SEQUENCE [LARGE SCALE GENOMIC DNA]</scope>
    <source>
        <strain evidence="5">IBT 4502</strain>
    </source>
</reference>
<dbReference type="Proteomes" id="UP000191408">
    <property type="component" value="Unassembled WGS sequence"/>
</dbReference>
<dbReference type="InterPro" id="IPR021589">
    <property type="entry name" value="Cut12"/>
</dbReference>
<feature type="region of interest" description="Disordered" evidence="2">
    <location>
        <begin position="614"/>
        <end position="667"/>
    </location>
</feature>
<feature type="compositionally biased region" description="Polar residues" evidence="2">
    <location>
        <begin position="137"/>
        <end position="151"/>
    </location>
</feature>
<organism evidence="4 5">
    <name type="scientific">Penicillium polonicum</name>
    <dbReference type="NCBI Taxonomy" id="60169"/>
    <lineage>
        <taxon>Eukaryota</taxon>
        <taxon>Fungi</taxon>
        <taxon>Dikarya</taxon>
        <taxon>Ascomycota</taxon>
        <taxon>Pezizomycotina</taxon>
        <taxon>Eurotiomycetes</taxon>
        <taxon>Eurotiomycetidae</taxon>
        <taxon>Eurotiales</taxon>
        <taxon>Aspergillaceae</taxon>
        <taxon>Penicillium</taxon>
    </lineage>
</organism>
<evidence type="ECO:0000313" key="5">
    <source>
        <dbReference type="Proteomes" id="UP000191408"/>
    </source>
</evidence>
<accession>A0A1V6P2K0</accession>
<sequence length="719" mass="80702">MLDWIKGNEQTAQATDDSKLLEPPETPGHVFAIRAFKSALFGTPGAEEDENNASQKQSAHQRSKSDTIKLAPTEIKTDAKPTDATYNPPGSPTKSILVTPGTALRRKTVSFGESVIDNEGKRPGSASKPAKTPPNPSGTLSTQWMSGSSDGSGKPRSKLTQTLMNARDNASKNSEPAKSDESTGEAKSVTVPGGSKDALDNEDITLNLEDPHSESGKYWKTEFDNYRVRTNREIKKLIQYRSIAKSYARKKDTEAMRLADKLKEEEEKVAEMERQVSRLASSMVGEGSTGDKEHLLQGLTKQTALALQYKQQVTSLRNTLERHDVVTNAANITQKKKEELPSNAQTDELRKTQQELEQANAKIEEMKTQQSELSTLQDLAQSSEKKAQALEKENNTLKQTLARVKQEMSRYEGRRKDKETRLKQREARLEQRIQEYREKLKTVSQEHRASEENLRNTSDAERRHMQKQIDLLKLRLGSTERFPALPSTERQFLSPHKNHTGVQVFDFAGQDFTGQDLEKPEEEPTEDIELPPSPSPRSKVRDSRPTLRSATLGTLGTRPNARDMAANDDEVTHYLNEILLKPRHESNNNAVLDEIPPSSPPDISALRSLNRTFSRRRLGEGQRSYRNLNPPADDDTRLSNRQTQRERTHIKSTLDSMSGLPSRSRYSGYTVSAGERIGKRYGLTDIQREALSPERISAAESRLRQKGSRRIKALGKENV</sequence>
<feature type="region of interest" description="Disordered" evidence="2">
    <location>
        <begin position="42"/>
        <end position="201"/>
    </location>
</feature>
<keyword evidence="5" id="KW-1185">Reference proteome</keyword>
<feature type="compositionally biased region" description="Acidic residues" evidence="2">
    <location>
        <begin position="519"/>
        <end position="529"/>
    </location>
</feature>
<feature type="region of interest" description="Disordered" evidence="2">
    <location>
        <begin position="514"/>
        <end position="564"/>
    </location>
</feature>
<dbReference type="STRING" id="60169.A0A1V6P2K0"/>
<dbReference type="AlphaFoldDB" id="A0A1V6P2K0"/>
<feature type="compositionally biased region" description="Polar residues" evidence="2">
    <location>
        <begin position="651"/>
        <end position="667"/>
    </location>
</feature>
<evidence type="ECO:0000256" key="2">
    <source>
        <dbReference type="SAM" id="MobiDB-lite"/>
    </source>
</evidence>
<feature type="compositionally biased region" description="Basic and acidic residues" evidence="2">
    <location>
        <begin position="634"/>
        <end position="649"/>
    </location>
</feature>
<comment type="caution">
    <text evidence="4">The sequence shown here is derived from an EMBL/GenBank/DDBJ whole genome shotgun (WGS) entry which is preliminary data.</text>
</comment>
<evidence type="ECO:0000259" key="3">
    <source>
        <dbReference type="Pfam" id="PF11500"/>
    </source>
</evidence>
<evidence type="ECO:0000256" key="1">
    <source>
        <dbReference type="SAM" id="Coils"/>
    </source>
</evidence>
<dbReference type="OrthoDB" id="5383703at2759"/>
<protein>
    <recommendedName>
        <fullName evidence="3">Spindle pole body-associated protein cut12 domain-containing protein</fullName>
    </recommendedName>
</protein>
<evidence type="ECO:0000313" key="4">
    <source>
        <dbReference type="EMBL" id="OQD70987.1"/>
    </source>
</evidence>
<feature type="region of interest" description="Disordered" evidence="2">
    <location>
        <begin position="440"/>
        <end position="463"/>
    </location>
</feature>
<name>A0A1V6P2K0_PENPO</name>
<keyword evidence="1" id="KW-0175">Coiled coil</keyword>
<dbReference type="EMBL" id="MDYM01000001">
    <property type="protein sequence ID" value="OQD70987.1"/>
    <property type="molecule type" value="Genomic_DNA"/>
</dbReference>
<feature type="region of interest" description="Disordered" evidence="2">
    <location>
        <begin position="1"/>
        <end position="27"/>
    </location>
</feature>
<proteinExistence type="predicted"/>
<dbReference type="Pfam" id="PF11500">
    <property type="entry name" value="Cut12"/>
    <property type="match status" value="1"/>
</dbReference>
<feature type="domain" description="Spindle pole body-associated protein cut12" evidence="3">
    <location>
        <begin position="153"/>
        <end position="292"/>
    </location>
</feature>